<evidence type="ECO:0000256" key="6">
    <source>
        <dbReference type="ARBA" id="ARBA00022824"/>
    </source>
</evidence>
<dbReference type="Gene3D" id="1.25.40.1030">
    <property type="match status" value="1"/>
</dbReference>
<dbReference type="PROSITE" id="PS50082">
    <property type="entry name" value="WD_REPEATS_2"/>
    <property type="match status" value="2"/>
</dbReference>
<reference evidence="11 12" key="1">
    <citation type="journal article" date="2013" name="Nat. Commun.">
        <title>Genome analysis reveals insights into physiology and longevity of the Brandt's bat Myotis brandtii.</title>
        <authorList>
            <person name="Seim I."/>
            <person name="Fang X."/>
            <person name="Xiong Z."/>
            <person name="Lobanov A.V."/>
            <person name="Huang Z."/>
            <person name="Ma S."/>
            <person name="Feng Y."/>
            <person name="Turanov A.A."/>
            <person name="Zhu Y."/>
            <person name="Lenz T.L."/>
            <person name="Gerashchenko M.V."/>
            <person name="Fan D."/>
            <person name="Hee Yim S."/>
            <person name="Yao X."/>
            <person name="Jordan D."/>
            <person name="Xiong Y."/>
            <person name="Ma Y."/>
            <person name="Lyapunov A.N."/>
            <person name="Chen G."/>
            <person name="Kulakova O.I."/>
            <person name="Sun Y."/>
            <person name="Lee S.G."/>
            <person name="Bronson R.T."/>
            <person name="Moskalev A.A."/>
            <person name="Sunyaev S.R."/>
            <person name="Zhang G."/>
            <person name="Krogh A."/>
            <person name="Wang J."/>
            <person name="Gladyshev V.N."/>
        </authorList>
    </citation>
    <scope>NUCLEOTIDE SEQUENCE [LARGE SCALE GENOMIC DNA]</scope>
</reference>
<dbReference type="GO" id="GO:0070971">
    <property type="term" value="C:endoplasmic reticulum exit site"/>
    <property type="evidence" value="ECO:0007669"/>
    <property type="project" value="TreeGrafter"/>
</dbReference>
<keyword evidence="5" id="KW-0677">Repeat</keyword>
<evidence type="ECO:0000313" key="11">
    <source>
        <dbReference type="EMBL" id="EPQ19669.1"/>
    </source>
</evidence>
<evidence type="ECO:0000256" key="4">
    <source>
        <dbReference type="ARBA" id="ARBA00022574"/>
    </source>
</evidence>
<dbReference type="Gene3D" id="1.20.940.10">
    <property type="entry name" value="Functional domain of the splicing factor Prp18"/>
    <property type="match status" value="1"/>
</dbReference>
<dbReference type="GO" id="GO:0007029">
    <property type="term" value="P:endoplasmic reticulum organization"/>
    <property type="evidence" value="ECO:0007669"/>
    <property type="project" value="TreeGrafter"/>
</dbReference>
<sequence>MKLKEIERPAVQAWSPASQYPVYLATGTSAQQLDASFSTNGTLEIFEVDFRDLSLDLKRKGVLSASSRFHKLIWGSFGNGNLDGTGVIAGGGDNGMLTLYNVTHILSPGKEPVIAQRQKHTGAVRALDFNPFQGNLLASGASDSEIFIWDLNNLSVPMTPGSKSQEHLEIGVKPKCAYHCLSVYTSTLKEPLWKIQLQLPETVLQPPEDIKALSWNRQVQHILSSAHPSGKAVVWDLRKNEPIIKVSDHSSRMHCSGLAWHPDIATQLVLCSEDDRLPVIQLWDLRFASSPLKVLEIHSRGILSVSWSQADAELLLSSAKDNQVLCWNLVSSEVAYKLPTQSSWCFDVQWCPRNPPVFSVASFDGWISLYSVMGRSWDVQQMRQVDKISSSFSKGQPLPPLQMPEQVTQASLIPPLKKTPKWMRRPAGVSFAFGGKLVTFGLPSTPAHQVPQPCLRLVFISQVTTESEFLMRSAELQEALRSGNLLNYCQNKIQRASVQSEKMLWQFLKVTLEQDSRMQFLKLLGYSKDELQKKVALWLKRDSGLGKSPQPKGDNLSSTRQQAFGSQVSKHTTEVSASSAFFDELVPQNMTPWEIPITEDTDGLLSQALLLGELGPAVELCLKEERFADAIILAQAGGADLLKQTQERYLAKKKTRISSLLACVVRKNWKDMVCSCSLQNWREALALLLTYSGPETFPELCDILGARMEQEGDRALTSEARLCYVCSGSVERLVECWAKCHQASSPMVLQDLMEKVMVLNRSLERLRGPDGVSPGPATTYRVTQYASLLAAQGNLSTAMSYLPNDCAQPSIQQLRDRLFHAQGADVLGQQSPPFPFPRVIVGATPHSKETLSCKLGFQPSHQVPTPSTRPRIFTPQSSLVMPLAPSHSGPYQGSRMQNIRDYRVPEPQIAQPLPQGPGVMPGSHSIYKAKDFHTPVITSDALGTFPFWPLSRLQNAEYKRLQGSHSIYKAKDFHTPVITSDALGTFPFWPLSRLQNAEYKRLQGSHSIYKAKDFHTPVITSDALGTFPFWPLSRLQNAEYKRLQALSQPQVLRGQRAQAPNLMGFPGTWPLPGPPPPMAPSGIMQPDSAPLPETARLLPFLPMRPPVLSPVSSQPPGPPVSFPAAHPPGGPGAACSSTIQTTGILTPHPGPQDSLKNAPAPRANLQRRQLPETFMSSAPITAPVMNLTSEPRGVFSSQPPVPGVGHAPPGAPGELGLQQWPPEKVYRKELPPEHQSLKTSFEALLQRCSQSATDLKTKRKLDEAAQRLECLYEKLCEGTLSPQVLAGLHEVARCVDTGSFEQGLAVHAQVVGCSRFSEVSSFMPILKAVLTIAHKLHV</sequence>
<keyword evidence="7" id="KW-0931">ER-Golgi transport</keyword>
<evidence type="ECO:0000256" key="7">
    <source>
        <dbReference type="ARBA" id="ARBA00022892"/>
    </source>
</evidence>
<dbReference type="GO" id="GO:0015031">
    <property type="term" value="P:protein transport"/>
    <property type="evidence" value="ECO:0007669"/>
    <property type="project" value="UniProtKB-KW"/>
</dbReference>
<dbReference type="PROSITE" id="PS50294">
    <property type="entry name" value="WD_REPEATS_REGION"/>
    <property type="match status" value="1"/>
</dbReference>
<keyword evidence="12" id="KW-1185">Reference proteome</keyword>
<feature type="repeat" description="WD" evidence="9">
    <location>
        <begin position="295"/>
        <end position="337"/>
    </location>
</feature>
<evidence type="ECO:0000313" key="12">
    <source>
        <dbReference type="Proteomes" id="UP000052978"/>
    </source>
</evidence>
<evidence type="ECO:0000256" key="10">
    <source>
        <dbReference type="SAM" id="MobiDB-lite"/>
    </source>
</evidence>
<keyword evidence="4 9" id="KW-0853">WD repeat</keyword>
<comment type="subcellular location">
    <subcellularLocation>
        <location evidence="1">Endoplasmic reticulum</location>
    </subcellularLocation>
</comment>
<keyword evidence="6" id="KW-0256">Endoplasmic reticulum</keyword>
<evidence type="ECO:0000256" key="3">
    <source>
        <dbReference type="ARBA" id="ARBA00022448"/>
    </source>
</evidence>
<evidence type="ECO:0000256" key="1">
    <source>
        <dbReference type="ARBA" id="ARBA00004240"/>
    </source>
</evidence>
<evidence type="ECO:0000256" key="2">
    <source>
        <dbReference type="ARBA" id="ARBA00009358"/>
    </source>
</evidence>
<dbReference type="SUPFAM" id="SSF50978">
    <property type="entry name" value="WD40 repeat-like"/>
    <property type="match status" value="1"/>
</dbReference>
<dbReference type="InterPro" id="IPR001680">
    <property type="entry name" value="WD40_rpt"/>
</dbReference>
<dbReference type="GO" id="GO:0030127">
    <property type="term" value="C:COPII vesicle coat"/>
    <property type="evidence" value="ECO:0007669"/>
    <property type="project" value="TreeGrafter"/>
</dbReference>
<dbReference type="InterPro" id="IPR036322">
    <property type="entry name" value="WD40_repeat_dom_sf"/>
</dbReference>
<dbReference type="Pfam" id="PF00400">
    <property type="entry name" value="WD40"/>
    <property type="match status" value="2"/>
</dbReference>
<dbReference type="InterPro" id="IPR015943">
    <property type="entry name" value="WD40/YVTN_repeat-like_dom_sf"/>
</dbReference>
<dbReference type="PROSITE" id="PS00678">
    <property type="entry name" value="WD_REPEATS_1"/>
    <property type="match status" value="1"/>
</dbReference>
<feature type="region of interest" description="Disordered" evidence="10">
    <location>
        <begin position="1108"/>
        <end position="1135"/>
    </location>
</feature>
<dbReference type="GO" id="GO:0005198">
    <property type="term" value="F:structural molecule activity"/>
    <property type="evidence" value="ECO:0007669"/>
    <property type="project" value="TreeGrafter"/>
</dbReference>
<dbReference type="Gene3D" id="2.130.10.10">
    <property type="entry name" value="YVTN repeat-like/Quinoprotein amine dehydrogenase"/>
    <property type="match status" value="1"/>
</dbReference>
<dbReference type="Proteomes" id="UP000052978">
    <property type="component" value="Unassembled WGS sequence"/>
</dbReference>
<comment type="similarity">
    <text evidence="2">Belongs to the WD repeat SEC31 family.</text>
</comment>
<name>S7NPH3_MYOBR</name>
<dbReference type="FunFam" id="1.25.40.1030:FF:000006">
    <property type="entry name" value="SEC31 homolog B, COPII coat complex component"/>
    <property type="match status" value="1"/>
</dbReference>
<feature type="repeat" description="WD" evidence="9">
    <location>
        <begin position="117"/>
        <end position="159"/>
    </location>
</feature>
<accession>S7NPH3</accession>
<evidence type="ECO:0000256" key="8">
    <source>
        <dbReference type="ARBA" id="ARBA00022927"/>
    </source>
</evidence>
<dbReference type="FunFam" id="1.20.940.10:FF:000005">
    <property type="entry name" value="protein transport protein Sec31B isoform X1"/>
    <property type="match status" value="1"/>
</dbReference>
<dbReference type="InterPro" id="IPR019775">
    <property type="entry name" value="WD40_repeat_CS"/>
</dbReference>
<dbReference type="EMBL" id="KE164716">
    <property type="protein sequence ID" value="EPQ19669.1"/>
    <property type="molecule type" value="Genomic_DNA"/>
</dbReference>
<keyword evidence="3" id="KW-0813">Transport</keyword>
<dbReference type="PANTHER" id="PTHR13923:SF22">
    <property type="entry name" value="PROTEIN TRANSPORT PROTEIN SEC31B"/>
    <property type="match status" value="1"/>
</dbReference>
<dbReference type="PANTHER" id="PTHR13923">
    <property type="entry name" value="SEC31-RELATED PROTEIN"/>
    <property type="match status" value="1"/>
</dbReference>
<proteinExistence type="inferred from homology"/>
<dbReference type="eggNOG" id="KOG0307">
    <property type="taxonomic scope" value="Eukaryota"/>
</dbReference>
<dbReference type="InterPro" id="IPR040251">
    <property type="entry name" value="SEC31-like"/>
</dbReference>
<protein>
    <submittedName>
        <fullName evidence="11">Protein transport protein Sec31B</fullName>
    </submittedName>
</protein>
<dbReference type="SMART" id="SM00320">
    <property type="entry name" value="WD40"/>
    <property type="match status" value="6"/>
</dbReference>
<keyword evidence="8" id="KW-0653">Protein transport</keyword>
<dbReference type="GO" id="GO:0090110">
    <property type="term" value="P:COPII-coated vesicle cargo loading"/>
    <property type="evidence" value="ECO:0007669"/>
    <property type="project" value="TreeGrafter"/>
</dbReference>
<evidence type="ECO:0000256" key="9">
    <source>
        <dbReference type="PROSITE-ProRule" id="PRU00221"/>
    </source>
</evidence>
<feature type="compositionally biased region" description="Pro residues" evidence="10">
    <location>
        <begin position="1108"/>
        <end position="1130"/>
    </location>
</feature>
<evidence type="ECO:0000256" key="5">
    <source>
        <dbReference type="ARBA" id="ARBA00022737"/>
    </source>
</evidence>
<organism evidence="11 12">
    <name type="scientific">Myotis brandtii</name>
    <name type="common">Brandt's bat</name>
    <dbReference type="NCBI Taxonomy" id="109478"/>
    <lineage>
        <taxon>Eukaryota</taxon>
        <taxon>Metazoa</taxon>
        <taxon>Chordata</taxon>
        <taxon>Craniata</taxon>
        <taxon>Vertebrata</taxon>
        <taxon>Euteleostomi</taxon>
        <taxon>Mammalia</taxon>
        <taxon>Eutheria</taxon>
        <taxon>Laurasiatheria</taxon>
        <taxon>Chiroptera</taxon>
        <taxon>Yangochiroptera</taxon>
        <taxon>Vespertilionidae</taxon>
        <taxon>Myotis</taxon>
    </lineage>
</organism>
<gene>
    <name evidence="11" type="ORF">D623_10025656</name>
</gene>